<dbReference type="EMBL" id="ML121557">
    <property type="protein sequence ID" value="RPB21703.1"/>
    <property type="molecule type" value="Genomic_DNA"/>
</dbReference>
<organism evidence="1 2">
    <name type="scientific">Terfezia boudieri ATCC MYA-4762</name>
    <dbReference type="NCBI Taxonomy" id="1051890"/>
    <lineage>
        <taxon>Eukaryota</taxon>
        <taxon>Fungi</taxon>
        <taxon>Dikarya</taxon>
        <taxon>Ascomycota</taxon>
        <taxon>Pezizomycotina</taxon>
        <taxon>Pezizomycetes</taxon>
        <taxon>Pezizales</taxon>
        <taxon>Pezizaceae</taxon>
        <taxon>Terfezia</taxon>
    </lineage>
</organism>
<proteinExistence type="predicted"/>
<accession>A0A3N4LFP0</accession>
<sequence>MVIWTRGTDKIEVFKGNIALENLTKTKALWTTRYRAWRLWKSMNVMARKEKGYSDPLLVQHPVDNGIHSCNSLQSLSLISSHIRLTLKYIPFIGNLSWPPSDSESEPSELDWPIERKSRSEALGMHKRWVVVMGCGDGLAMVIVIDHYCPAMVSYLPYLSAVSSPSILKEQFAGLIEVEDELASYTESINLREANAKLF</sequence>
<name>A0A3N4LFP0_9PEZI</name>
<gene>
    <name evidence="1" type="ORF">L211DRAFT_888531</name>
</gene>
<dbReference type="AlphaFoldDB" id="A0A3N4LFP0"/>
<evidence type="ECO:0000313" key="1">
    <source>
        <dbReference type="EMBL" id="RPB21703.1"/>
    </source>
</evidence>
<reference evidence="1 2" key="1">
    <citation type="journal article" date="2018" name="Nat. Ecol. Evol.">
        <title>Pezizomycetes genomes reveal the molecular basis of ectomycorrhizal truffle lifestyle.</title>
        <authorList>
            <person name="Murat C."/>
            <person name="Payen T."/>
            <person name="Noel B."/>
            <person name="Kuo A."/>
            <person name="Morin E."/>
            <person name="Chen J."/>
            <person name="Kohler A."/>
            <person name="Krizsan K."/>
            <person name="Balestrini R."/>
            <person name="Da Silva C."/>
            <person name="Montanini B."/>
            <person name="Hainaut M."/>
            <person name="Levati E."/>
            <person name="Barry K.W."/>
            <person name="Belfiori B."/>
            <person name="Cichocki N."/>
            <person name="Clum A."/>
            <person name="Dockter R.B."/>
            <person name="Fauchery L."/>
            <person name="Guy J."/>
            <person name="Iotti M."/>
            <person name="Le Tacon F."/>
            <person name="Lindquist E.A."/>
            <person name="Lipzen A."/>
            <person name="Malagnac F."/>
            <person name="Mello A."/>
            <person name="Molinier V."/>
            <person name="Miyauchi S."/>
            <person name="Poulain J."/>
            <person name="Riccioni C."/>
            <person name="Rubini A."/>
            <person name="Sitrit Y."/>
            <person name="Splivallo R."/>
            <person name="Traeger S."/>
            <person name="Wang M."/>
            <person name="Zifcakova L."/>
            <person name="Wipf D."/>
            <person name="Zambonelli A."/>
            <person name="Paolocci F."/>
            <person name="Nowrousian M."/>
            <person name="Ottonello S."/>
            <person name="Baldrian P."/>
            <person name="Spatafora J.W."/>
            <person name="Henrissat B."/>
            <person name="Nagy L.G."/>
            <person name="Aury J.M."/>
            <person name="Wincker P."/>
            <person name="Grigoriev I.V."/>
            <person name="Bonfante P."/>
            <person name="Martin F.M."/>
        </authorList>
    </citation>
    <scope>NUCLEOTIDE SEQUENCE [LARGE SCALE GENOMIC DNA]</scope>
    <source>
        <strain evidence="1 2">ATCC MYA-4762</strain>
    </source>
</reference>
<dbReference type="Proteomes" id="UP000267821">
    <property type="component" value="Unassembled WGS sequence"/>
</dbReference>
<protein>
    <submittedName>
        <fullName evidence="1">Uncharacterized protein</fullName>
    </submittedName>
</protein>
<keyword evidence="2" id="KW-1185">Reference proteome</keyword>
<evidence type="ECO:0000313" key="2">
    <source>
        <dbReference type="Proteomes" id="UP000267821"/>
    </source>
</evidence>
<dbReference type="InParanoid" id="A0A3N4LFP0"/>